<proteinExistence type="predicted"/>
<keyword evidence="2" id="KW-1185">Reference proteome</keyword>
<reference evidence="3" key="2">
    <citation type="submission" date="2020-10" db="UniProtKB">
        <authorList>
            <consortium name="WormBaseParasite"/>
        </authorList>
    </citation>
    <scope>IDENTIFICATION</scope>
</reference>
<dbReference type="AlphaFoldDB" id="A0A7E4ZW49"/>
<organism evidence="2 3">
    <name type="scientific">Panagrellus redivivus</name>
    <name type="common">Microworm</name>
    <dbReference type="NCBI Taxonomy" id="6233"/>
    <lineage>
        <taxon>Eukaryota</taxon>
        <taxon>Metazoa</taxon>
        <taxon>Ecdysozoa</taxon>
        <taxon>Nematoda</taxon>
        <taxon>Chromadorea</taxon>
        <taxon>Rhabditida</taxon>
        <taxon>Tylenchina</taxon>
        <taxon>Panagrolaimomorpha</taxon>
        <taxon>Panagrolaimoidea</taxon>
        <taxon>Panagrolaimidae</taxon>
        <taxon>Panagrellus</taxon>
    </lineage>
</organism>
<feature type="signal peptide" evidence="1">
    <location>
        <begin position="1"/>
        <end position="23"/>
    </location>
</feature>
<evidence type="ECO:0000313" key="2">
    <source>
        <dbReference type="Proteomes" id="UP000492821"/>
    </source>
</evidence>
<feature type="chain" id="PRO_5028935784" evidence="1">
    <location>
        <begin position="24"/>
        <end position="92"/>
    </location>
</feature>
<keyword evidence="1" id="KW-0732">Signal</keyword>
<evidence type="ECO:0000256" key="1">
    <source>
        <dbReference type="SAM" id="SignalP"/>
    </source>
</evidence>
<sequence>MSYTQAGHLLLLAITLLLAVVAAQYSADDEPSSGYRPPMLALRRLHTGSQGYPRPLFPKRAQSWSDMLTDDFAPSGGNGGSSGFMNYKGLRG</sequence>
<dbReference type="Proteomes" id="UP000492821">
    <property type="component" value="Unassembled WGS sequence"/>
</dbReference>
<dbReference type="WBParaSite" id="Pan_g21151.t1">
    <property type="protein sequence ID" value="Pan_g21151.t1"/>
    <property type="gene ID" value="Pan_g21151"/>
</dbReference>
<accession>A0A7E4ZW49</accession>
<name>A0A7E4ZW49_PANRE</name>
<reference evidence="2" key="1">
    <citation type="journal article" date="2013" name="Genetics">
        <title>The draft genome and transcriptome of Panagrellus redivivus are shaped by the harsh demands of a free-living lifestyle.</title>
        <authorList>
            <person name="Srinivasan J."/>
            <person name="Dillman A.R."/>
            <person name="Macchietto M.G."/>
            <person name="Heikkinen L."/>
            <person name="Lakso M."/>
            <person name="Fracchia K.M."/>
            <person name="Antoshechkin I."/>
            <person name="Mortazavi A."/>
            <person name="Wong G."/>
            <person name="Sternberg P.W."/>
        </authorList>
    </citation>
    <scope>NUCLEOTIDE SEQUENCE [LARGE SCALE GENOMIC DNA]</scope>
    <source>
        <strain evidence="2">MT8872</strain>
    </source>
</reference>
<evidence type="ECO:0000313" key="3">
    <source>
        <dbReference type="WBParaSite" id="Pan_g21151.t1"/>
    </source>
</evidence>
<protein>
    <submittedName>
        <fullName evidence="3">Neuropeptide-Like Protein</fullName>
    </submittedName>
</protein>